<proteinExistence type="predicted"/>
<feature type="transmembrane region" description="Helical" evidence="1">
    <location>
        <begin position="35"/>
        <end position="60"/>
    </location>
</feature>
<sequence length="70" mass="8056">MYSTMRIVGESGILYTLTSILLFVAWIMPAKYKKYHVEMIAICAAINTPMIGITFNLILIRVANQRRIDY</sequence>
<dbReference type="EMBL" id="KZ302038">
    <property type="protein sequence ID" value="PFH49137.1"/>
    <property type="molecule type" value="Genomic_DNA"/>
</dbReference>
<evidence type="ECO:0000313" key="2">
    <source>
        <dbReference type="EMBL" id="PFH49137.1"/>
    </source>
</evidence>
<keyword evidence="1" id="KW-1133">Transmembrane helix</keyword>
<dbReference type="AlphaFoldDB" id="A0A2A9NLJ9"/>
<protein>
    <submittedName>
        <fullName evidence="2">Uncharacterized protein</fullName>
    </submittedName>
</protein>
<gene>
    <name evidence="2" type="ORF">AMATHDRAFT_63706</name>
</gene>
<feature type="transmembrane region" description="Helical" evidence="1">
    <location>
        <begin position="12"/>
        <end position="29"/>
    </location>
</feature>
<evidence type="ECO:0000313" key="3">
    <source>
        <dbReference type="Proteomes" id="UP000242287"/>
    </source>
</evidence>
<keyword evidence="3" id="KW-1185">Reference proteome</keyword>
<keyword evidence="1" id="KW-0472">Membrane</keyword>
<keyword evidence="1" id="KW-0812">Transmembrane</keyword>
<dbReference type="OrthoDB" id="3064360at2759"/>
<dbReference type="Proteomes" id="UP000242287">
    <property type="component" value="Unassembled WGS sequence"/>
</dbReference>
<organism evidence="2 3">
    <name type="scientific">Amanita thiersii Skay4041</name>
    <dbReference type="NCBI Taxonomy" id="703135"/>
    <lineage>
        <taxon>Eukaryota</taxon>
        <taxon>Fungi</taxon>
        <taxon>Dikarya</taxon>
        <taxon>Basidiomycota</taxon>
        <taxon>Agaricomycotina</taxon>
        <taxon>Agaricomycetes</taxon>
        <taxon>Agaricomycetidae</taxon>
        <taxon>Agaricales</taxon>
        <taxon>Pluteineae</taxon>
        <taxon>Amanitaceae</taxon>
        <taxon>Amanita</taxon>
    </lineage>
</organism>
<evidence type="ECO:0000256" key="1">
    <source>
        <dbReference type="SAM" id="Phobius"/>
    </source>
</evidence>
<reference evidence="2 3" key="1">
    <citation type="submission" date="2014-02" db="EMBL/GenBank/DDBJ databases">
        <title>Transposable element dynamics among asymbiotic and ectomycorrhizal Amanita fungi.</title>
        <authorList>
            <consortium name="DOE Joint Genome Institute"/>
            <person name="Hess J."/>
            <person name="Skrede I."/>
            <person name="Wolfe B."/>
            <person name="LaButti K."/>
            <person name="Ohm R.A."/>
            <person name="Grigoriev I.V."/>
            <person name="Pringle A."/>
        </authorList>
    </citation>
    <scope>NUCLEOTIDE SEQUENCE [LARGE SCALE GENOMIC DNA]</scope>
    <source>
        <strain evidence="2 3">SKay4041</strain>
    </source>
</reference>
<accession>A0A2A9NLJ9</accession>
<name>A0A2A9NLJ9_9AGAR</name>